<dbReference type="EMBL" id="CAXAMN010003113">
    <property type="protein sequence ID" value="CAK9002954.1"/>
    <property type="molecule type" value="Genomic_DNA"/>
</dbReference>
<feature type="compositionally biased region" description="Basic and acidic residues" evidence="1">
    <location>
        <begin position="234"/>
        <end position="255"/>
    </location>
</feature>
<feature type="region of interest" description="Disordered" evidence="1">
    <location>
        <begin position="1"/>
        <end position="45"/>
    </location>
</feature>
<dbReference type="InterPro" id="IPR036869">
    <property type="entry name" value="J_dom_sf"/>
</dbReference>
<protein>
    <recommendedName>
        <fullName evidence="4">J domain-containing protein</fullName>
    </recommendedName>
</protein>
<reference evidence="2 3" key="1">
    <citation type="submission" date="2024-02" db="EMBL/GenBank/DDBJ databases">
        <authorList>
            <person name="Chen Y."/>
            <person name="Shah S."/>
            <person name="Dougan E. K."/>
            <person name="Thang M."/>
            <person name="Chan C."/>
        </authorList>
    </citation>
    <scope>NUCLEOTIDE SEQUENCE [LARGE SCALE GENOMIC DNA]</scope>
</reference>
<sequence>MAERRRIEAHARARTESQPPTAATRLPTLKTRSASQPAERKEQVQNDEIFSIMVKRQMQMRKDLAQLRTPVALPRLDGKPPPNHQEQAAQLIASMAEAVSNYGQLKRQKGEARSSPDINHWPSLVQQAAAAAVSAQQAESTGAPDMRRGLSKSSLASNSEETHLTPFESVVLERRKARAARAERERERWQEAALPKQDAETIDSARPPTPSYPSPFKEQPAPPPMPPEWSKGLWEQRKRELAEERRKREAERDHGSPPPVPPRVPRGGAPVHGTHRAHVPPEDVPAPWRPWRCPIFPTWTKPEGRPEPVDSPCTGPSAGPPAGRAPWNWGSNLFGSSKVKPLIEAQCEKTARRTQELIAELEAQMAKTRPLPLEERKRVFKDLQRRFHPDKNLLEEESATLAFQHLMDSRHTYLHAA</sequence>
<comment type="caution">
    <text evidence="2">The sequence shown here is derived from an EMBL/GenBank/DDBJ whole genome shotgun (WGS) entry which is preliminary data.</text>
</comment>
<dbReference type="Proteomes" id="UP001642484">
    <property type="component" value="Unassembled WGS sequence"/>
</dbReference>
<evidence type="ECO:0000313" key="3">
    <source>
        <dbReference type="Proteomes" id="UP001642484"/>
    </source>
</evidence>
<evidence type="ECO:0000313" key="2">
    <source>
        <dbReference type="EMBL" id="CAK9002954.1"/>
    </source>
</evidence>
<feature type="region of interest" description="Disordered" evidence="1">
    <location>
        <begin position="183"/>
        <end position="283"/>
    </location>
</feature>
<proteinExistence type="predicted"/>
<name>A0ABP0INL7_9DINO</name>
<evidence type="ECO:0008006" key="4">
    <source>
        <dbReference type="Google" id="ProtNLM"/>
    </source>
</evidence>
<dbReference type="Gene3D" id="1.10.287.110">
    <property type="entry name" value="DnaJ domain"/>
    <property type="match status" value="1"/>
</dbReference>
<organism evidence="2 3">
    <name type="scientific">Durusdinium trenchii</name>
    <dbReference type="NCBI Taxonomy" id="1381693"/>
    <lineage>
        <taxon>Eukaryota</taxon>
        <taxon>Sar</taxon>
        <taxon>Alveolata</taxon>
        <taxon>Dinophyceae</taxon>
        <taxon>Suessiales</taxon>
        <taxon>Symbiodiniaceae</taxon>
        <taxon>Durusdinium</taxon>
    </lineage>
</organism>
<accession>A0ABP0INL7</accession>
<feature type="compositionally biased region" description="Basic and acidic residues" evidence="1">
    <location>
        <begin position="1"/>
        <end position="15"/>
    </location>
</feature>
<evidence type="ECO:0000256" key="1">
    <source>
        <dbReference type="SAM" id="MobiDB-lite"/>
    </source>
</evidence>
<gene>
    <name evidence="2" type="ORF">CCMP2556_LOCUS7086</name>
</gene>
<keyword evidence="3" id="KW-1185">Reference proteome</keyword>
<feature type="region of interest" description="Disordered" evidence="1">
    <location>
        <begin position="133"/>
        <end position="163"/>
    </location>
</feature>